<dbReference type="Pfam" id="PF00089">
    <property type="entry name" value="Trypsin"/>
    <property type="match status" value="1"/>
</dbReference>
<dbReference type="InterPro" id="IPR050966">
    <property type="entry name" value="Glutamyl_endopeptidase"/>
</dbReference>
<dbReference type="AlphaFoldDB" id="A0A4R3L0M3"/>
<comment type="caution">
    <text evidence="8">The sequence shown here is derived from an EMBL/GenBank/DDBJ whole genome shotgun (WGS) entry which is preliminary data.</text>
</comment>
<evidence type="ECO:0000256" key="2">
    <source>
        <dbReference type="ARBA" id="ARBA00022670"/>
    </source>
</evidence>
<evidence type="ECO:0000313" key="9">
    <source>
        <dbReference type="Proteomes" id="UP000294937"/>
    </source>
</evidence>
<reference evidence="8 9" key="1">
    <citation type="submission" date="2019-03" db="EMBL/GenBank/DDBJ databases">
        <title>Genomic Encyclopedia of Type Strains, Phase IV (KMG-IV): sequencing the most valuable type-strain genomes for metagenomic binning, comparative biology and taxonomic classification.</title>
        <authorList>
            <person name="Goeker M."/>
        </authorList>
    </citation>
    <scope>NUCLEOTIDE SEQUENCE [LARGE SCALE GENOMIC DNA]</scope>
    <source>
        <strain evidence="8 9">DSM 45707</strain>
    </source>
</reference>
<protein>
    <recommendedName>
        <fullName evidence="6">Serine protease</fullName>
        <ecNumber evidence="6">3.4.21.-</ecNumber>
    </recommendedName>
</protein>
<comment type="similarity">
    <text evidence="1 6">Belongs to the peptidase S1B family.</text>
</comment>
<dbReference type="Gene3D" id="2.40.10.10">
    <property type="entry name" value="Trypsin-like serine proteases"/>
    <property type="match status" value="2"/>
</dbReference>
<evidence type="ECO:0000259" key="7">
    <source>
        <dbReference type="Pfam" id="PF00089"/>
    </source>
</evidence>
<evidence type="ECO:0000256" key="3">
    <source>
        <dbReference type="ARBA" id="ARBA00022729"/>
    </source>
</evidence>
<dbReference type="PANTHER" id="PTHR15462:SF8">
    <property type="entry name" value="SERINE PROTEASE"/>
    <property type="match status" value="1"/>
</dbReference>
<keyword evidence="4 6" id="KW-0378">Hydrolase</keyword>
<evidence type="ECO:0000256" key="4">
    <source>
        <dbReference type="ARBA" id="ARBA00022801"/>
    </source>
</evidence>
<keyword evidence="3 6" id="KW-0732">Signal</keyword>
<dbReference type="EMBL" id="SMAG01000009">
    <property type="protein sequence ID" value="TCS93063.1"/>
    <property type="molecule type" value="Genomic_DNA"/>
</dbReference>
<organism evidence="8 9">
    <name type="scientific">Hazenella coriacea</name>
    <dbReference type="NCBI Taxonomy" id="1179467"/>
    <lineage>
        <taxon>Bacteria</taxon>
        <taxon>Bacillati</taxon>
        <taxon>Bacillota</taxon>
        <taxon>Bacilli</taxon>
        <taxon>Bacillales</taxon>
        <taxon>Thermoactinomycetaceae</taxon>
        <taxon>Hazenella</taxon>
    </lineage>
</organism>
<dbReference type="InterPro" id="IPR001254">
    <property type="entry name" value="Trypsin_dom"/>
</dbReference>
<dbReference type="PRINTS" id="PR00839">
    <property type="entry name" value="V8PROTEASE"/>
</dbReference>
<dbReference type="InterPro" id="IPR008256">
    <property type="entry name" value="Peptidase_S1B"/>
</dbReference>
<proteinExistence type="inferred from homology"/>
<evidence type="ECO:0000256" key="6">
    <source>
        <dbReference type="RuleBase" id="RU004296"/>
    </source>
</evidence>
<dbReference type="InterPro" id="IPR043504">
    <property type="entry name" value="Peptidase_S1_PA_chymotrypsin"/>
</dbReference>
<dbReference type="SUPFAM" id="SSF50494">
    <property type="entry name" value="Trypsin-like serine proteases"/>
    <property type="match status" value="1"/>
</dbReference>
<keyword evidence="2 6" id="KW-0645">Protease</keyword>
<dbReference type="GO" id="GO:0006508">
    <property type="term" value="P:proteolysis"/>
    <property type="evidence" value="ECO:0007669"/>
    <property type="project" value="UniProtKB-KW"/>
</dbReference>
<gene>
    <name evidence="8" type="ORF">EDD58_1094</name>
</gene>
<dbReference type="InterPro" id="IPR028301">
    <property type="entry name" value="V8_his_AS"/>
</dbReference>
<feature type="chain" id="PRO_5039744453" description="Serine protease" evidence="6">
    <location>
        <begin position="26"/>
        <end position="317"/>
    </location>
</feature>
<dbReference type="RefSeq" id="WP_131926133.1">
    <property type="nucleotide sequence ID" value="NZ_SMAG01000009.1"/>
</dbReference>
<dbReference type="OrthoDB" id="191045at2"/>
<keyword evidence="9" id="KW-1185">Reference proteome</keyword>
<name>A0A4R3L0M3_9BACL</name>
<accession>A0A4R3L0M3</accession>
<feature type="domain" description="Peptidase S1" evidence="7">
    <location>
        <begin position="109"/>
        <end position="312"/>
    </location>
</feature>
<dbReference type="PROSITE" id="PS00672">
    <property type="entry name" value="V8_HIS"/>
    <property type="match status" value="1"/>
</dbReference>
<feature type="signal peptide" evidence="6">
    <location>
        <begin position="1"/>
        <end position="25"/>
    </location>
</feature>
<dbReference type="PANTHER" id="PTHR15462">
    <property type="entry name" value="SERINE PROTEASE"/>
    <property type="match status" value="1"/>
</dbReference>
<dbReference type="GO" id="GO:0004252">
    <property type="term" value="F:serine-type endopeptidase activity"/>
    <property type="evidence" value="ECO:0007669"/>
    <property type="project" value="InterPro"/>
</dbReference>
<evidence type="ECO:0000313" key="8">
    <source>
        <dbReference type="EMBL" id="TCS93063.1"/>
    </source>
</evidence>
<sequence length="317" mass="34572">MRQLYKILAVSCVGLAMTFTSLPLATDVLAKEVKVNKQQLSPETTVYSDGRVADLSDVSNQKGVVKEPKNTGAYVPSFKGTGELKPSTGSITSNAIGITSIIGNDDRTKVTNTTSFPYSAVVHIQSDIGQCTGWMIGPHTVATAGHCIYNTSTDRWASWARVYPGKNGSSNPYGYANATGFRSVIGWTQNHNHEYDYGAIQLDQNIGNSTGWFGYRWQSWSYVGESETVVGYPGDKDSGTTMWKHKDKIGKETSEKLYYQNDTIGGQSGSPIWQTRSECGECSIGVHAYGASGGYNSGTRITEAKFNNFTNWKNEPL</sequence>
<dbReference type="EC" id="3.4.21.-" evidence="6"/>
<dbReference type="InterPro" id="IPR009003">
    <property type="entry name" value="Peptidase_S1_PA"/>
</dbReference>
<keyword evidence="5 6" id="KW-0720">Serine protease</keyword>
<evidence type="ECO:0000256" key="5">
    <source>
        <dbReference type="ARBA" id="ARBA00022825"/>
    </source>
</evidence>
<dbReference type="Proteomes" id="UP000294937">
    <property type="component" value="Unassembled WGS sequence"/>
</dbReference>
<evidence type="ECO:0000256" key="1">
    <source>
        <dbReference type="ARBA" id="ARBA00008764"/>
    </source>
</evidence>